<feature type="region of interest" description="Disordered" evidence="1">
    <location>
        <begin position="1"/>
        <end position="45"/>
    </location>
</feature>
<dbReference type="Proteomes" id="UP000271974">
    <property type="component" value="Unassembled WGS sequence"/>
</dbReference>
<accession>A0A3S1A775</accession>
<feature type="non-terminal residue" evidence="2">
    <location>
        <position position="1"/>
    </location>
</feature>
<comment type="caution">
    <text evidence="2">The sequence shown here is derived from an EMBL/GenBank/DDBJ whole genome shotgun (WGS) entry which is preliminary data.</text>
</comment>
<proteinExistence type="predicted"/>
<dbReference type="PANTHER" id="PTHR34239:SF2">
    <property type="entry name" value="TRANSPOSABLE ELEMENT P TRANSPOSASE_THAP9 CONSERVED DOMAIN-CONTAINING PROTEIN"/>
    <property type="match status" value="1"/>
</dbReference>
<dbReference type="EMBL" id="RQTK01000206">
    <property type="protein sequence ID" value="RUS84405.1"/>
    <property type="molecule type" value="Genomic_DNA"/>
</dbReference>
<dbReference type="PANTHER" id="PTHR34239">
    <property type="entry name" value="APPLE DOMAIN-CONTAINING PROTEIN"/>
    <property type="match status" value="1"/>
</dbReference>
<evidence type="ECO:0000313" key="2">
    <source>
        <dbReference type="EMBL" id="RUS84405.1"/>
    </source>
</evidence>
<evidence type="ECO:0000313" key="3">
    <source>
        <dbReference type="Proteomes" id="UP000271974"/>
    </source>
</evidence>
<gene>
    <name evidence="2" type="ORF">EGW08_007789</name>
</gene>
<protein>
    <submittedName>
        <fullName evidence="2">Uncharacterized protein</fullName>
    </submittedName>
</protein>
<evidence type="ECO:0000256" key="1">
    <source>
        <dbReference type="SAM" id="MobiDB-lite"/>
    </source>
</evidence>
<keyword evidence="3" id="KW-1185">Reference proteome</keyword>
<reference evidence="2 3" key="1">
    <citation type="submission" date="2019-01" db="EMBL/GenBank/DDBJ databases">
        <title>A draft genome assembly of the solar-powered sea slug Elysia chlorotica.</title>
        <authorList>
            <person name="Cai H."/>
            <person name="Li Q."/>
            <person name="Fang X."/>
            <person name="Li J."/>
            <person name="Curtis N.E."/>
            <person name="Altenburger A."/>
            <person name="Shibata T."/>
            <person name="Feng M."/>
            <person name="Maeda T."/>
            <person name="Schwartz J.A."/>
            <person name="Shigenobu S."/>
            <person name="Lundholm N."/>
            <person name="Nishiyama T."/>
            <person name="Yang H."/>
            <person name="Hasebe M."/>
            <person name="Li S."/>
            <person name="Pierce S.K."/>
            <person name="Wang J."/>
        </authorList>
    </citation>
    <scope>NUCLEOTIDE SEQUENCE [LARGE SCALE GENOMIC DNA]</scope>
    <source>
        <strain evidence="2">EC2010</strain>
        <tissue evidence="2">Whole organism of an adult</tissue>
    </source>
</reference>
<feature type="compositionally biased region" description="Basic and acidic residues" evidence="1">
    <location>
        <begin position="13"/>
        <end position="24"/>
    </location>
</feature>
<organism evidence="2 3">
    <name type="scientific">Elysia chlorotica</name>
    <name type="common">Eastern emerald elysia</name>
    <name type="synonym">Sea slug</name>
    <dbReference type="NCBI Taxonomy" id="188477"/>
    <lineage>
        <taxon>Eukaryota</taxon>
        <taxon>Metazoa</taxon>
        <taxon>Spiralia</taxon>
        <taxon>Lophotrochozoa</taxon>
        <taxon>Mollusca</taxon>
        <taxon>Gastropoda</taxon>
        <taxon>Heterobranchia</taxon>
        <taxon>Euthyneura</taxon>
        <taxon>Panpulmonata</taxon>
        <taxon>Sacoglossa</taxon>
        <taxon>Placobranchoidea</taxon>
        <taxon>Plakobranchidae</taxon>
        <taxon>Elysia</taxon>
    </lineage>
</organism>
<name>A0A3S1A775_ELYCH</name>
<feature type="non-terminal residue" evidence="2">
    <location>
        <position position="138"/>
    </location>
</feature>
<sequence length="138" mass="15105">SPSGSGPSRPKKALKETGGGERDTGSVSPQDCTSAPECPGLDDLDNLSVLSEGELSEEDDDNTISNLEAFYGFHDQEGDKFDDKLIQIVDAGLCKKPDEAKTKDLLEQYPKPVNSKNLRVPKTNGEVWKLLTKNQRLR</sequence>
<dbReference type="AlphaFoldDB" id="A0A3S1A775"/>